<organism evidence="2 3">
    <name type="scientific">Vitis vinifera</name>
    <name type="common">Grape</name>
    <dbReference type="NCBI Taxonomy" id="29760"/>
    <lineage>
        <taxon>Eukaryota</taxon>
        <taxon>Viridiplantae</taxon>
        <taxon>Streptophyta</taxon>
        <taxon>Embryophyta</taxon>
        <taxon>Tracheophyta</taxon>
        <taxon>Spermatophyta</taxon>
        <taxon>Magnoliopsida</taxon>
        <taxon>eudicotyledons</taxon>
        <taxon>Gunneridae</taxon>
        <taxon>Pentapetalae</taxon>
        <taxon>rosids</taxon>
        <taxon>Vitales</taxon>
        <taxon>Vitaceae</taxon>
        <taxon>Viteae</taxon>
        <taxon>Vitis</taxon>
    </lineage>
</organism>
<protein>
    <submittedName>
        <fullName evidence="2">Putative cyclic nucleotide-gated ion channel 16</fullName>
    </submittedName>
</protein>
<keyword evidence="1" id="KW-0407">Ion channel</keyword>
<evidence type="ECO:0000313" key="3">
    <source>
        <dbReference type="Proteomes" id="UP000288805"/>
    </source>
</evidence>
<gene>
    <name evidence="2" type="primary">CNGC16_3</name>
    <name evidence="2" type="ORF">CK203_006645</name>
</gene>
<dbReference type="AlphaFoldDB" id="A0A438KAQ1"/>
<dbReference type="Proteomes" id="UP000288805">
    <property type="component" value="Unassembled WGS sequence"/>
</dbReference>
<dbReference type="EMBL" id="QGNW01000011">
    <property type="protein sequence ID" value="RVX18278.1"/>
    <property type="molecule type" value="Genomic_DNA"/>
</dbReference>
<sequence>MKMITKVEAFALRAEDLKFVGNQFKRFHSKKLQHAFRYYSHQPRIWGACFIQVAWRRLKSFRGTVPLINGEEIFSVVMMTIGVSRSTIILRMAVRDHGDGMWAMAACCDCV</sequence>
<reference evidence="2 3" key="1">
    <citation type="journal article" date="2018" name="PLoS Genet.">
        <title>Population sequencing reveals clonal diversity and ancestral inbreeding in the grapevine cultivar Chardonnay.</title>
        <authorList>
            <person name="Roach M.J."/>
            <person name="Johnson D.L."/>
            <person name="Bohlmann J."/>
            <person name="van Vuuren H.J."/>
            <person name="Jones S.J."/>
            <person name="Pretorius I.S."/>
            <person name="Schmidt S.A."/>
            <person name="Borneman A.R."/>
        </authorList>
    </citation>
    <scope>NUCLEOTIDE SEQUENCE [LARGE SCALE GENOMIC DNA]</scope>
    <source>
        <strain evidence="3">cv. Chardonnay</strain>
        <tissue evidence="2">Leaf</tissue>
    </source>
</reference>
<dbReference type="PANTHER" id="PTHR45651">
    <property type="entry name" value="CYCLIC NUCLEOTIDE-GATED ION CHANNEL 15-RELATED-RELATED"/>
    <property type="match status" value="1"/>
</dbReference>
<comment type="caution">
    <text evidence="2">The sequence shown here is derived from an EMBL/GenBank/DDBJ whole genome shotgun (WGS) entry which is preliminary data.</text>
</comment>
<proteinExistence type="predicted"/>
<dbReference type="GO" id="GO:0034220">
    <property type="term" value="P:monoatomic ion transmembrane transport"/>
    <property type="evidence" value="ECO:0007669"/>
    <property type="project" value="UniProtKB-KW"/>
</dbReference>
<evidence type="ECO:0000256" key="1">
    <source>
        <dbReference type="ARBA" id="ARBA00023303"/>
    </source>
</evidence>
<keyword evidence="1" id="KW-0406">Ion transport</keyword>
<dbReference type="GO" id="GO:0016020">
    <property type="term" value="C:membrane"/>
    <property type="evidence" value="ECO:0007669"/>
    <property type="project" value="UniProtKB-SubCell"/>
</dbReference>
<dbReference type="PANTHER" id="PTHR45651:SF114">
    <property type="entry name" value="CYCLIC NUCLEOTIDE-GATED ION CHANNEL 16-RELATED"/>
    <property type="match status" value="1"/>
</dbReference>
<accession>A0A438KAQ1</accession>
<keyword evidence="1" id="KW-0813">Transport</keyword>
<name>A0A438KAQ1_VITVI</name>
<evidence type="ECO:0000313" key="2">
    <source>
        <dbReference type="EMBL" id="RVX18278.1"/>
    </source>
</evidence>